<feature type="compositionally biased region" description="Low complexity" evidence="3">
    <location>
        <begin position="1462"/>
        <end position="1472"/>
    </location>
</feature>
<organism evidence="5 6">
    <name type="scientific">Byssochlamys spectabilis (strain No. 5 / NBRC 109023)</name>
    <name type="common">Paecilomyces variotii</name>
    <dbReference type="NCBI Taxonomy" id="1356009"/>
    <lineage>
        <taxon>Eukaryota</taxon>
        <taxon>Fungi</taxon>
        <taxon>Dikarya</taxon>
        <taxon>Ascomycota</taxon>
        <taxon>Pezizomycotina</taxon>
        <taxon>Eurotiomycetes</taxon>
        <taxon>Eurotiomycetidae</taxon>
        <taxon>Eurotiales</taxon>
        <taxon>Thermoascaceae</taxon>
        <taxon>Paecilomyces</taxon>
    </lineage>
</organism>
<feature type="region of interest" description="Disordered" evidence="3">
    <location>
        <begin position="212"/>
        <end position="237"/>
    </location>
</feature>
<dbReference type="Gene3D" id="2.130.10.30">
    <property type="entry name" value="Regulator of chromosome condensation 1/beta-lactamase-inhibitor protein II"/>
    <property type="match status" value="1"/>
</dbReference>
<feature type="compositionally biased region" description="Low complexity" evidence="3">
    <location>
        <begin position="1331"/>
        <end position="1342"/>
    </location>
</feature>
<evidence type="ECO:0000313" key="6">
    <source>
        <dbReference type="Proteomes" id="UP000018001"/>
    </source>
</evidence>
<evidence type="ECO:0000256" key="3">
    <source>
        <dbReference type="SAM" id="MobiDB-lite"/>
    </source>
</evidence>
<dbReference type="PANTHER" id="PTHR22872:SF2">
    <property type="entry name" value="INHIBITOR OF BRUTON TYROSINE KINASE"/>
    <property type="match status" value="1"/>
</dbReference>
<dbReference type="PANTHER" id="PTHR22872">
    <property type="entry name" value="BTK-BINDING PROTEIN-RELATED"/>
    <property type="match status" value="1"/>
</dbReference>
<dbReference type="Gene3D" id="3.30.710.10">
    <property type="entry name" value="Potassium Channel Kv1.1, Chain A"/>
    <property type="match status" value="1"/>
</dbReference>
<feature type="region of interest" description="Disordered" evidence="3">
    <location>
        <begin position="1297"/>
        <end position="1472"/>
    </location>
</feature>
<proteinExistence type="predicted"/>
<dbReference type="InterPro" id="IPR036770">
    <property type="entry name" value="Ankyrin_rpt-contain_sf"/>
</dbReference>
<evidence type="ECO:0000256" key="2">
    <source>
        <dbReference type="PROSITE-ProRule" id="PRU00235"/>
    </source>
</evidence>
<dbReference type="InterPro" id="IPR000210">
    <property type="entry name" value="BTB/POZ_dom"/>
</dbReference>
<evidence type="ECO:0000256" key="1">
    <source>
        <dbReference type="ARBA" id="ARBA00022737"/>
    </source>
</evidence>
<feature type="compositionally biased region" description="Basic residues" evidence="3">
    <location>
        <begin position="1593"/>
        <end position="1610"/>
    </location>
</feature>
<reference evidence="6" key="1">
    <citation type="journal article" date="2014" name="Genome Announc.">
        <title>Draft genome sequence of the formaldehyde-resistant fungus Byssochlamys spectabilis No. 5 (anamorph Paecilomyces variotii No. 5) (NBRC109023).</title>
        <authorList>
            <person name="Oka T."/>
            <person name="Ekino K."/>
            <person name="Fukuda K."/>
            <person name="Nomura Y."/>
        </authorList>
    </citation>
    <scope>NUCLEOTIDE SEQUENCE [LARGE SCALE GENOMIC DNA]</scope>
    <source>
        <strain evidence="6">No. 5 / NBRC 109023</strain>
    </source>
</reference>
<feature type="region of interest" description="Disordered" evidence="3">
    <location>
        <begin position="1153"/>
        <end position="1176"/>
    </location>
</feature>
<dbReference type="EMBL" id="BAUL01000148">
    <property type="protein sequence ID" value="GAD96095.1"/>
    <property type="molecule type" value="Genomic_DNA"/>
</dbReference>
<feature type="region of interest" description="Disordered" evidence="3">
    <location>
        <begin position="1511"/>
        <end position="1610"/>
    </location>
</feature>
<dbReference type="SMART" id="SM00225">
    <property type="entry name" value="BTB"/>
    <property type="match status" value="1"/>
</dbReference>
<dbReference type="InterPro" id="IPR011333">
    <property type="entry name" value="SKP1/BTB/POZ_sf"/>
</dbReference>
<dbReference type="PROSITE" id="PS50012">
    <property type="entry name" value="RCC1_3"/>
    <property type="match status" value="2"/>
</dbReference>
<sequence length="1610" mass="176810">MSSKLLEYFLHDDIESFRRLLANAGYPVGGQWSGGNTTDGLGATLGSSPVLSSKSNKKFSGTSPGTSLSERGNVKRGNSTLSREQVNARDRYGRTILHLVSSSLKPSAVEFAEALLEIPFIDIYAQDHESGWTALHRALYAGNAAIAQALLARDLRDATDFSTVGNVHYPSGGLIKIKDREGYSPFDVYGSTIVSRNIKEIVNRTGVLEDSTGVDVPDSDLSSADGHSVPGDDNAEETSYHQRAILKPRTNLQGDEIFTFGSNKNLSLGLGDEDDRQFPERISVQRPEHLLQRFFREYEESRSQDASFDMQTFSHIPDLPTLIRNKPISFQDVVMSKLHTAVLTNDPESNLFMSGFGPGGRLGTGDESTRFGFVCIETGALAGKKIVSVALGQDHSLAISEHGEIFSWGSNKYGQLGYNLPRTNNKDDVPIQTTPRQIFNPFKKEVILGAAASSIHSVVFSTSGLYTFGKNEGQLGIVDSDARSLETQVTPRRVGVSLFNSPIHTVTAIDRATVVLLESHDVWVFTQYGYSKLVFPLDAASTFIKNSFLATRYDTAINRIVKITSGGDTICALSSFGEVYTVQVDKKADTSSVAASTTNPAKIRNSLPPPVRVWSVRKSHMAARDVATGQDGSIIICTKSGSAWKKEKRAKVKTSGSKDYKFVRIPGLFRVVAIRSNAFGSFAAAQRDSDVTKEQISVDESALWDDVSRLLPFATLGLEIEGPSSENTTFIEGLVPRIKRAVLMSQDIESHIQPALQASNLNDNPHGTVWITSTVSDIRVPIHEFIAAGRSLVLREALQEFRMKYYFSIPDVFSIEYGKDGEIEIKFQGVDLLTVLNLVFFLYTDSVLDVWHDIKHSPEKAFRYRQVRTEVMRVATHLELRTLERAARVMIEPTRTLDMDMESSIKDPSLFESADVAVQLDGGEVKLHSQIACQRCPFFDGLFNGRSGGRWLSSRRGSPEEWISVDLKDIDPTVFAFVLRHIYADTSDHLFDDVRSKSLDDFIDLILDVMSAANELMMDRLAQICQQMLGRFINTRNVCHLLNAVAPCSVTEFKDAALEYICLNLESMLLDDLDEDLVYELDAVCQENQLACYPVSRGRNSEDFLYEKYPELVNLVESDRQRRIDSMKLSSRLDRTELNEKFKIGSLDKTASPLAQKTKPSVTKEPKATMASPILKAKQSTGDLMFQMDDESTASPTLSGKGKAVVRDIPLPTNDRQYPESPSSALHPRFMDSGSPGENGSLDDRAGSLSQISITPKRFSASPSVADRSASKAPWASPVISTSKKDLKDIMAEASQSRVSNLTLGMSDRRDPTAGGSTPSKLSQRERKRLQQQQIQEQLAAEQRAKENPHVPWKTPTKPKAPVISETSPRAEAAKAAQRPSMTLRQTVAGTPPSKPGPSPEQGQGRSVSTPLPTPPKPAKPVQTTPGPAASPNLATPAKPAIHSIRHSPRPEPSHASFHSPSSGQLSLASILLQQQTEKDELHEIATAKHNLEDIQLEQEFQEWWDKESKRVMEEEAAAAARENRGKGGRARGSSNRRGRGKGPAPAGDALRTNGQQRKEQGSIETPEKTNKSQGRTPNGKQKDPAAGSNAHRGGRGGNRGRGKARAQPT</sequence>
<dbReference type="Pfam" id="PF13540">
    <property type="entry name" value="RCC1_2"/>
    <property type="match status" value="1"/>
</dbReference>
<keyword evidence="1" id="KW-0677">Repeat</keyword>
<comment type="caution">
    <text evidence="5">The sequence shown here is derived from an EMBL/GenBank/DDBJ whole genome shotgun (WGS) entry which is preliminary data.</text>
</comment>
<feature type="repeat" description="RCC1" evidence="2">
    <location>
        <begin position="349"/>
        <end position="402"/>
    </location>
</feature>
<evidence type="ECO:0000313" key="5">
    <source>
        <dbReference type="EMBL" id="GAD96095.1"/>
    </source>
</evidence>
<dbReference type="CDD" id="cd18186">
    <property type="entry name" value="BTB_POZ_ZBTB_KLHL-like"/>
    <property type="match status" value="1"/>
</dbReference>
<dbReference type="PRINTS" id="PR00633">
    <property type="entry name" value="RCCNDNSATION"/>
</dbReference>
<dbReference type="InterPro" id="IPR002110">
    <property type="entry name" value="Ankyrin_rpt"/>
</dbReference>
<dbReference type="SUPFAM" id="SSF54695">
    <property type="entry name" value="POZ domain"/>
    <property type="match status" value="1"/>
</dbReference>
<dbReference type="InterPro" id="IPR009091">
    <property type="entry name" value="RCC1/BLIP-II"/>
</dbReference>
<feature type="repeat" description="RCC1" evidence="2">
    <location>
        <begin position="403"/>
        <end position="463"/>
    </location>
</feature>
<gene>
    <name evidence="5" type="ORF">PVAR5_4744</name>
</gene>
<dbReference type="HOGENOM" id="CLU_002285_0_0_1"/>
<dbReference type="InterPro" id="IPR051625">
    <property type="entry name" value="Signaling_Regulatory_Domain"/>
</dbReference>
<name>V5I0P8_BYSSN</name>
<dbReference type="PROSITE" id="PS50097">
    <property type="entry name" value="BTB"/>
    <property type="match status" value="1"/>
</dbReference>
<feature type="domain" description="BTB" evidence="4">
    <location>
        <begin position="914"/>
        <end position="985"/>
    </location>
</feature>
<feature type="compositionally biased region" description="Basic and acidic residues" evidence="3">
    <location>
        <begin position="1557"/>
        <end position="1571"/>
    </location>
</feature>
<dbReference type="InParanoid" id="V5I0P8"/>
<feature type="compositionally biased region" description="Polar residues" evidence="3">
    <location>
        <begin position="1380"/>
        <end position="1389"/>
    </location>
</feature>
<dbReference type="SUPFAM" id="SSF48403">
    <property type="entry name" value="Ankyrin repeat"/>
    <property type="match status" value="1"/>
</dbReference>
<feature type="region of interest" description="Disordered" evidence="3">
    <location>
        <begin position="43"/>
        <end position="85"/>
    </location>
</feature>
<dbReference type="Pfam" id="PF00651">
    <property type="entry name" value="BTB"/>
    <property type="match status" value="1"/>
</dbReference>
<feature type="compositionally biased region" description="Polar residues" evidence="3">
    <location>
        <begin position="1214"/>
        <end position="1224"/>
    </location>
</feature>
<accession>V5I0P8</accession>
<evidence type="ECO:0000259" key="4">
    <source>
        <dbReference type="PROSITE" id="PS50097"/>
    </source>
</evidence>
<feature type="region of interest" description="Disordered" evidence="3">
    <location>
        <begin position="1191"/>
        <end position="1281"/>
    </location>
</feature>
<dbReference type="InterPro" id="IPR000408">
    <property type="entry name" value="Reg_chr_condens"/>
</dbReference>
<dbReference type="Gene3D" id="1.25.40.20">
    <property type="entry name" value="Ankyrin repeat-containing domain"/>
    <property type="match status" value="1"/>
</dbReference>
<protein>
    <submittedName>
        <fullName evidence="5">BTB domain and ankyrin repeat protein</fullName>
    </submittedName>
</protein>
<feature type="compositionally biased region" description="Basic residues" evidence="3">
    <location>
        <begin position="1527"/>
        <end position="1541"/>
    </location>
</feature>
<dbReference type="Proteomes" id="UP000018001">
    <property type="component" value="Unassembled WGS sequence"/>
</dbReference>
<dbReference type="OrthoDB" id="1893551at2759"/>
<keyword evidence="6" id="KW-1185">Reference proteome</keyword>
<dbReference type="eggNOG" id="KOG0783">
    <property type="taxonomic scope" value="Eukaryota"/>
</dbReference>
<dbReference type="SMART" id="SM00248">
    <property type="entry name" value="ANK"/>
    <property type="match status" value="2"/>
</dbReference>
<dbReference type="SUPFAM" id="SSF50985">
    <property type="entry name" value="RCC1/BLIP-II"/>
    <property type="match status" value="1"/>
</dbReference>